<protein>
    <submittedName>
        <fullName evidence="1">Uncharacterized protein</fullName>
    </submittedName>
</protein>
<proteinExistence type="predicted"/>
<evidence type="ECO:0000313" key="1">
    <source>
        <dbReference type="EMBL" id="KAF0912884.1"/>
    </source>
</evidence>
<evidence type="ECO:0000313" key="2">
    <source>
        <dbReference type="Proteomes" id="UP000479710"/>
    </source>
</evidence>
<organism evidence="1 2">
    <name type="scientific">Oryza meyeriana var. granulata</name>
    <dbReference type="NCBI Taxonomy" id="110450"/>
    <lineage>
        <taxon>Eukaryota</taxon>
        <taxon>Viridiplantae</taxon>
        <taxon>Streptophyta</taxon>
        <taxon>Embryophyta</taxon>
        <taxon>Tracheophyta</taxon>
        <taxon>Spermatophyta</taxon>
        <taxon>Magnoliopsida</taxon>
        <taxon>Liliopsida</taxon>
        <taxon>Poales</taxon>
        <taxon>Poaceae</taxon>
        <taxon>BOP clade</taxon>
        <taxon>Oryzoideae</taxon>
        <taxon>Oryzeae</taxon>
        <taxon>Oryzinae</taxon>
        <taxon>Oryza</taxon>
        <taxon>Oryza meyeriana</taxon>
    </lineage>
</organism>
<sequence length="73" mass="7804">MEVDVSIATHTQVSFSLSPLRLGFCYPAHCDRDAMAVCCSGHLVIRSGFSCSVLLIQQPGLDALVPSICCFVS</sequence>
<keyword evidence="2" id="KW-1185">Reference proteome</keyword>
<dbReference type="AlphaFoldDB" id="A0A6G1DL99"/>
<dbReference type="Proteomes" id="UP000479710">
    <property type="component" value="Unassembled WGS sequence"/>
</dbReference>
<reference evidence="1 2" key="1">
    <citation type="submission" date="2019-11" db="EMBL/GenBank/DDBJ databases">
        <title>Whole genome sequence of Oryza granulata.</title>
        <authorList>
            <person name="Li W."/>
        </authorList>
    </citation>
    <scope>NUCLEOTIDE SEQUENCE [LARGE SCALE GENOMIC DNA]</scope>
    <source>
        <strain evidence="2">cv. Menghai</strain>
        <tissue evidence="1">Leaf</tissue>
    </source>
</reference>
<dbReference type="EMBL" id="SPHZ02000006">
    <property type="protein sequence ID" value="KAF0912884.1"/>
    <property type="molecule type" value="Genomic_DNA"/>
</dbReference>
<accession>A0A6G1DL99</accession>
<name>A0A6G1DL99_9ORYZ</name>
<comment type="caution">
    <text evidence="1">The sequence shown here is derived from an EMBL/GenBank/DDBJ whole genome shotgun (WGS) entry which is preliminary data.</text>
</comment>
<gene>
    <name evidence="1" type="ORF">E2562_019467</name>
</gene>